<sequence length="304" mass="33229">MTPETVLDALARADLARLGFRADDAADCRCVIAALPCHPERLSRVAELAGQLRARIGCFFDDDLPVREDAGMATFEEGIVTLLALVAVAEYVHDAQVARGLSSDLARASLADLGQQVHIFRTVFGCFGFVARAWCVANFTGRHLWLGRLQFTLERSDDGTPFVGVHIPETGPLTPAAVDASLAAAHDVIPRLRPHHPVDEFRLESWLLDPLIIAGLDPRSNLARFVSRFEILDPGEPSHRSAYFFVFHKEWALQPVDLSALPSTTSLQRAVLSVPLDRLTVPIGRLIEQPSSPLLDSDGSGRNT</sequence>
<dbReference type="Proteomes" id="UP000280935">
    <property type="component" value="Unassembled WGS sequence"/>
</dbReference>
<dbReference type="RefSeq" id="WP_125229097.1">
    <property type="nucleotide sequence ID" value="NZ_RQYT01000051.1"/>
</dbReference>
<dbReference type="EMBL" id="RQYT01000051">
    <property type="protein sequence ID" value="RRD48155.1"/>
    <property type="molecule type" value="Genomic_DNA"/>
</dbReference>
<gene>
    <name evidence="3" type="ORF">EII35_14080</name>
</gene>
<dbReference type="Pfam" id="PF18164">
    <property type="entry name" value="GNAT_C"/>
    <property type="match status" value="1"/>
</dbReference>
<name>A0A3P1WPH7_9ACTN</name>
<protein>
    <submittedName>
        <fullName evidence="3">Uncharacterized protein</fullName>
    </submittedName>
</protein>
<comment type="caution">
    <text evidence="3">The sequence shown here is derived from an EMBL/GenBank/DDBJ whole genome shotgun (WGS) entry which is preliminary data.</text>
</comment>
<accession>A0A3P1WPH7</accession>
<dbReference type="Gene3D" id="3.40.630.120">
    <property type="match status" value="1"/>
</dbReference>
<dbReference type="InterPro" id="IPR041273">
    <property type="entry name" value="NAT_N"/>
</dbReference>
<dbReference type="AlphaFoldDB" id="A0A3P1WPH7"/>
<dbReference type="InterPro" id="IPR041644">
    <property type="entry name" value="GNAT_C"/>
</dbReference>
<evidence type="ECO:0000313" key="4">
    <source>
        <dbReference type="Proteomes" id="UP000280935"/>
    </source>
</evidence>
<feature type="domain" description="N-acyltransferase N-terminal" evidence="1">
    <location>
        <begin position="15"/>
        <end position="141"/>
    </location>
</feature>
<dbReference type="Pfam" id="PF18082">
    <property type="entry name" value="NAT_N"/>
    <property type="match status" value="1"/>
</dbReference>
<organism evidence="3 4">
    <name type="scientific">Arachnia propionica</name>
    <dbReference type="NCBI Taxonomy" id="1750"/>
    <lineage>
        <taxon>Bacteria</taxon>
        <taxon>Bacillati</taxon>
        <taxon>Actinomycetota</taxon>
        <taxon>Actinomycetes</taxon>
        <taxon>Propionibacteriales</taxon>
        <taxon>Propionibacteriaceae</taxon>
        <taxon>Arachnia</taxon>
    </lineage>
</organism>
<feature type="domain" description="GNAT-like C-terminal" evidence="2">
    <location>
        <begin position="145"/>
        <end position="273"/>
    </location>
</feature>
<reference evidence="3 4" key="1">
    <citation type="submission" date="2018-11" db="EMBL/GenBank/DDBJ databases">
        <title>Genomes From Bacteria Associated with the Canine Oral Cavity: a Test Case for Automated Genome-Based Taxonomic Assignment.</title>
        <authorList>
            <person name="Coil D.A."/>
            <person name="Jospin G."/>
            <person name="Darling A.E."/>
            <person name="Wallis C."/>
            <person name="Davis I.J."/>
            <person name="Harris S."/>
            <person name="Eisen J.A."/>
            <person name="Holcombe L.J."/>
            <person name="O'Flynn C."/>
        </authorList>
    </citation>
    <scope>NUCLEOTIDE SEQUENCE [LARGE SCALE GENOMIC DNA]</scope>
    <source>
        <strain evidence="3 4">OH2822_COT-296</strain>
    </source>
</reference>
<proteinExistence type="predicted"/>
<evidence type="ECO:0000259" key="2">
    <source>
        <dbReference type="Pfam" id="PF18164"/>
    </source>
</evidence>
<dbReference type="OrthoDB" id="3229305at2"/>
<evidence type="ECO:0000313" key="3">
    <source>
        <dbReference type="EMBL" id="RRD48155.1"/>
    </source>
</evidence>
<evidence type="ECO:0000259" key="1">
    <source>
        <dbReference type="Pfam" id="PF18082"/>
    </source>
</evidence>